<organism evidence="2 3">
    <name type="scientific">Effrenium voratum</name>
    <dbReference type="NCBI Taxonomy" id="2562239"/>
    <lineage>
        <taxon>Eukaryota</taxon>
        <taxon>Sar</taxon>
        <taxon>Alveolata</taxon>
        <taxon>Dinophyceae</taxon>
        <taxon>Suessiales</taxon>
        <taxon>Symbiodiniaceae</taxon>
        <taxon>Effrenium</taxon>
    </lineage>
</organism>
<feature type="transmembrane region" description="Helical" evidence="1">
    <location>
        <begin position="285"/>
        <end position="306"/>
    </location>
</feature>
<feature type="transmembrane region" description="Helical" evidence="1">
    <location>
        <begin position="130"/>
        <end position="151"/>
    </location>
</feature>
<feature type="non-terminal residue" evidence="2">
    <location>
        <position position="1"/>
    </location>
</feature>
<proteinExistence type="predicted"/>
<keyword evidence="1" id="KW-0812">Transmembrane</keyword>
<keyword evidence="3" id="KW-1185">Reference proteome</keyword>
<gene>
    <name evidence="2" type="ORF">EVOR1521_LOCUS12427</name>
</gene>
<name>A0AA36MU12_9DINO</name>
<dbReference type="Proteomes" id="UP001178507">
    <property type="component" value="Unassembled WGS sequence"/>
</dbReference>
<protein>
    <submittedName>
        <fullName evidence="2">Uncharacterized protein</fullName>
    </submittedName>
</protein>
<feature type="transmembrane region" description="Helical" evidence="1">
    <location>
        <begin position="39"/>
        <end position="60"/>
    </location>
</feature>
<feature type="transmembrane region" description="Helical" evidence="1">
    <location>
        <begin position="205"/>
        <end position="226"/>
    </location>
</feature>
<dbReference type="EMBL" id="CAUJNA010001309">
    <property type="protein sequence ID" value="CAJ1385950.1"/>
    <property type="molecule type" value="Genomic_DNA"/>
</dbReference>
<keyword evidence="1" id="KW-0472">Membrane</keyword>
<sequence>MFLSTASHEEYYSFGESTWDLVLFIGTGALGPMGSLQTFILAIVNVLMQGIFVGIAWFNFLAPDINESTVQDAFRWRRSSGHSLSYYDEVSMESLAKRVCDEDKSLHISGIQVQLIEDIRKYLKPDAEGMGVFFTGQVLCMVALICWYLMVAKEVSHALALHRGVHALPNGKTTITTRENPFTQVTYYKLGSVTRRRKTASALLLVYRLVAAVLLIYVGTFFLVYTVSVTELILNAVALGIILDIDDLLFDALATTPGRHLVNQLDPLPMPAFPRFRGADAKSTSMSLLIPGGIALVYFMMLAPFVSVLNDVSTKMCGGNQQFVWSTDKRRVVNLSPTSGGGWDNMTQTIQTLAIDEAQTIPDVANPRNAMYGVWVREVSLLQDMESLTLEELIQKGNPQCGDMANEEPMLNYLREGLGNWSVDSCADAEMYCNSLTEEPWSLDAGRGYTTRMFCPGTCGCNVPGGNYVLTQGCAYASGDPCLLSNTYQEQRTSATCVEPDAAELRSTTSWASWVQTIQAYGNSAGNFHGKAEALKLAEAMWDHGCGFGQNLTDENVTWGDCYSWSAALSWPFKTLEFFCPVTCDCRSQYSNSACPTPGGKNCNELQSCLFHNDVYYCKDNTPVSTS</sequence>
<evidence type="ECO:0000256" key="1">
    <source>
        <dbReference type="SAM" id="Phobius"/>
    </source>
</evidence>
<reference evidence="2" key="1">
    <citation type="submission" date="2023-08" db="EMBL/GenBank/DDBJ databases">
        <authorList>
            <person name="Chen Y."/>
            <person name="Shah S."/>
            <person name="Dougan E. K."/>
            <person name="Thang M."/>
            <person name="Chan C."/>
        </authorList>
    </citation>
    <scope>NUCLEOTIDE SEQUENCE</scope>
</reference>
<evidence type="ECO:0000313" key="3">
    <source>
        <dbReference type="Proteomes" id="UP001178507"/>
    </source>
</evidence>
<accession>A0AA36MU12</accession>
<dbReference type="AlphaFoldDB" id="A0AA36MU12"/>
<evidence type="ECO:0000313" key="2">
    <source>
        <dbReference type="EMBL" id="CAJ1385950.1"/>
    </source>
</evidence>
<keyword evidence="1" id="KW-1133">Transmembrane helix</keyword>
<comment type="caution">
    <text evidence="2">The sequence shown here is derived from an EMBL/GenBank/DDBJ whole genome shotgun (WGS) entry which is preliminary data.</text>
</comment>